<dbReference type="RefSeq" id="XP_070894635.1">
    <property type="nucleotide sequence ID" value="XM_071046893.1"/>
</dbReference>
<protein>
    <recommendedName>
        <fullName evidence="3">Glutathione S-transferase</fullName>
    </recommendedName>
</protein>
<comment type="caution">
    <text evidence="1">The sequence shown here is derived from an EMBL/GenBank/DDBJ whole genome shotgun (WGS) entry which is preliminary data.</text>
</comment>
<dbReference type="GeneID" id="98162057"/>
<reference evidence="1 2" key="1">
    <citation type="submission" date="2024-07" db="EMBL/GenBank/DDBJ databases">
        <title>Section-level genome sequencing and comparative genomics of Aspergillus sections Usti and Cavernicolus.</title>
        <authorList>
            <consortium name="Lawrence Berkeley National Laboratory"/>
            <person name="Nybo J.L."/>
            <person name="Vesth T.C."/>
            <person name="Theobald S."/>
            <person name="Frisvad J.C."/>
            <person name="Larsen T.O."/>
            <person name="Kjaerboelling I."/>
            <person name="Rothschild-Mancinelli K."/>
            <person name="Lyhne E.K."/>
            <person name="Kogle M.E."/>
            <person name="Barry K."/>
            <person name="Clum A."/>
            <person name="Na H."/>
            <person name="Ledsgaard L."/>
            <person name="Lin J."/>
            <person name="Lipzen A."/>
            <person name="Kuo A."/>
            <person name="Riley R."/>
            <person name="Mondo S."/>
            <person name="LaButti K."/>
            <person name="Haridas S."/>
            <person name="Pangalinan J."/>
            <person name="Salamov A.A."/>
            <person name="Simmons B.A."/>
            <person name="Magnuson J.K."/>
            <person name="Chen J."/>
            <person name="Drula E."/>
            <person name="Henrissat B."/>
            <person name="Wiebenga A."/>
            <person name="Lubbers R.J."/>
            <person name="Gomes A.C."/>
            <person name="Macurrencykelacurrency M.R."/>
            <person name="Stajich J."/>
            <person name="Grigoriev I.V."/>
            <person name="Mortensen U.H."/>
            <person name="De vries R.P."/>
            <person name="Baker S.E."/>
            <person name="Andersen M.R."/>
        </authorList>
    </citation>
    <scope>NUCLEOTIDE SEQUENCE [LARGE SCALE GENOMIC DNA]</scope>
    <source>
        <strain evidence="1 2">CBS 756.74</strain>
    </source>
</reference>
<dbReference type="Gene3D" id="1.20.1050.10">
    <property type="match status" value="1"/>
</dbReference>
<gene>
    <name evidence="1" type="ORF">BJX68DRAFT_271169</name>
</gene>
<evidence type="ECO:0000313" key="1">
    <source>
        <dbReference type="EMBL" id="KAL2841540.1"/>
    </source>
</evidence>
<dbReference type="Proteomes" id="UP001610444">
    <property type="component" value="Unassembled WGS sequence"/>
</dbReference>
<keyword evidence="2" id="KW-1185">Reference proteome</keyword>
<proteinExistence type="predicted"/>
<name>A0ABR4JND1_9EURO</name>
<organism evidence="1 2">
    <name type="scientific">Aspergillus pseudodeflectus</name>
    <dbReference type="NCBI Taxonomy" id="176178"/>
    <lineage>
        <taxon>Eukaryota</taxon>
        <taxon>Fungi</taxon>
        <taxon>Dikarya</taxon>
        <taxon>Ascomycota</taxon>
        <taxon>Pezizomycotina</taxon>
        <taxon>Eurotiomycetes</taxon>
        <taxon>Eurotiomycetidae</taxon>
        <taxon>Eurotiales</taxon>
        <taxon>Aspergillaceae</taxon>
        <taxon>Aspergillus</taxon>
        <taxon>Aspergillus subgen. Nidulantes</taxon>
    </lineage>
</organism>
<accession>A0ABR4JND1</accession>
<evidence type="ECO:0008006" key="3">
    <source>
        <dbReference type="Google" id="ProtNLM"/>
    </source>
</evidence>
<evidence type="ECO:0000313" key="2">
    <source>
        <dbReference type="Proteomes" id="UP001610444"/>
    </source>
</evidence>
<dbReference type="SUPFAM" id="SSF47616">
    <property type="entry name" value="GST C-terminal domain-like"/>
    <property type="match status" value="1"/>
</dbReference>
<dbReference type="InterPro" id="IPR036282">
    <property type="entry name" value="Glutathione-S-Trfase_C_sf"/>
</dbReference>
<dbReference type="EMBL" id="JBFXLR010000057">
    <property type="protein sequence ID" value="KAL2841540.1"/>
    <property type="molecule type" value="Genomic_DNA"/>
</dbReference>
<sequence length="243" mass="27637">MSVFSIWPSEALLATLNEEPIQERRYTLICKKESRVGTAAAMAMSILGVKYRVDFEETDDDKPALNLNVPNDTVIVHDEEILTFLVKNHDQHHKISYEEGSLMASKVQTRYEQVQQDIKNLGDDAGAFCALSYGLVWSREQWVVGRKVSLPDLVLLPYVYALHRKLKAPTLPRVDDWLDRMVKKPAVRNGMVRAGWELGGTEEEFEMMFEGWSPLVQRHEADQGMRSLGDQFFAGHGRSGLNN</sequence>